<accession>A0ABR7UZE2</accession>
<feature type="domain" description="Sortilin N-terminal" evidence="3">
    <location>
        <begin position="591"/>
        <end position="723"/>
    </location>
</feature>
<keyword evidence="2" id="KW-0732">Signal</keyword>
<dbReference type="InterPro" id="IPR031778">
    <property type="entry name" value="Sortilin_N"/>
</dbReference>
<comment type="caution">
    <text evidence="4">The sequence shown here is derived from an EMBL/GenBank/DDBJ whole genome shotgun (WGS) entry which is preliminary data.</text>
</comment>
<dbReference type="InterPro" id="IPR015943">
    <property type="entry name" value="WD40/YVTN_repeat-like_dom_sf"/>
</dbReference>
<feature type="domain" description="Sortilin N-terminal" evidence="3">
    <location>
        <begin position="139"/>
        <end position="255"/>
    </location>
</feature>
<evidence type="ECO:0000256" key="1">
    <source>
        <dbReference type="ARBA" id="ARBA00022737"/>
    </source>
</evidence>
<organism evidence="4 5">
    <name type="scientific">Maribacter aquimaris</name>
    <dbReference type="NCBI Taxonomy" id="2737171"/>
    <lineage>
        <taxon>Bacteria</taxon>
        <taxon>Pseudomonadati</taxon>
        <taxon>Bacteroidota</taxon>
        <taxon>Flavobacteriia</taxon>
        <taxon>Flavobacteriales</taxon>
        <taxon>Flavobacteriaceae</taxon>
        <taxon>Maribacter</taxon>
    </lineage>
</organism>
<feature type="signal peptide" evidence="2">
    <location>
        <begin position="1"/>
        <end position="20"/>
    </location>
</feature>
<sequence length="867" mass="96686">MKLPFAFLMVWALCFPCAKVQSQQPSSPLASSFLEYQELKKATPYRFQWESLGPVLNSARVEAVQIDESKPGTMYAAFGSGNLWKTVDNGLKWKAIFEDQPVLGIGDIALAPSNPDIIYLGSGESLRKSRNFTMPGNGIYKSNDGGETWKHCGLDDSWHIGEIAVHPTDPNIAVVAVMGHFWSTNENRGIYRTLDGGETWEHVLYVDEKTGANDVVISHSDPNVMYASMWENNPGVSGGNSAVYVSADGGASWKKSVNGFPQGPGIGRIGLAVSYSNPLKAYALVDNREKEASAEVYRTLDGGKHWKRTHDDDLLINSVLWYFSDIYVNPKNDEDIYGLGVRMAHSANGGTDFELVGGDVYHLFPSDADGLHLDHCELWINPLNPDHMAVGNDGGLYVTYDKGGSWLHHNNIPAGEFYDIALDTQDPYLIYGGTQDDASVYGPAVAWNPNYADDWKYLWVDAWSGGDGCVSQVDPDDPNTVYFSSQNGAVRRKDMESGRSKSVKPKLPANHNGTLHYNFVAPYRLSHFDGKTMYHAGNYIFKSTNRGDDWTLISKDLSISSDPDKKSVAAGAFAESPIRPGHLYMGTDKGAFWITMDDGATWTERSKGLPNAYIRSIVPSKYDESRIYMTLTGLNYDDLSNHIYVSGDNGKNWKKMQGNLPNEPANVIYEDPIYENVLYAGMYRGVYVSVDRGGTWALLGDSLPAVAVADMEIEKRSKDLIVATHGRGIYKINIGPLHEVMASGFPLNENTLFTIPTIKRPYVNDTHRDMDYNTAYKVPITFWSTKEQDATLKVFDAKDALLWSTQIDAKEGINQYRWDLVVERETSDAPYFIHYDKFIEKGSYTLVLEIQNDTLEGQMNIEERTKR</sequence>
<feature type="chain" id="PRO_5045440663" description="Sortilin N-terminal domain-containing protein" evidence="2">
    <location>
        <begin position="21"/>
        <end position="867"/>
    </location>
</feature>
<dbReference type="Gene3D" id="2.130.10.10">
    <property type="entry name" value="YVTN repeat-like/Quinoprotein amine dehydrogenase"/>
    <property type="match status" value="3"/>
</dbReference>
<keyword evidence="1" id="KW-0677">Repeat</keyword>
<dbReference type="EMBL" id="JABTCF010000003">
    <property type="protein sequence ID" value="MBD0777637.1"/>
    <property type="molecule type" value="Genomic_DNA"/>
</dbReference>
<dbReference type="Proteomes" id="UP001166021">
    <property type="component" value="Unassembled WGS sequence"/>
</dbReference>
<dbReference type="PANTHER" id="PTHR43739">
    <property type="entry name" value="XYLOGLUCANASE (EUROFUNG)"/>
    <property type="match status" value="1"/>
</dbReference>
<dbReference type="Pfam" id="PF15902">
    <property type="entry name" value="Sortilin-Vps10"/>
    <property type="match status" value="2"/>
</dbReference>
<dbReference type="RefSeq" id="WP_188243149.1">
    <property type="nucleotide sequence ID" value="NZ_JABTCF010000003.1"/>
</dbReference>
<evidence type="ECO:0000256" key="2">
    <source>
        <dbReference type="SAM" id="SignalP"/>
    </source>
</evidence>
<dbReference type="InterPro" id="IPR036278">
    <property type="entry name" value="Sialidase_sf"/>
</dbReference>
<gene>
    <name evidence="4" type="ORF">HPE56_07520</name>
</gene>
<name>A0ABR7UZE2_9FLAO</name>
<dbReference type="InterPro" id="IPR052025">
    <property type="entry name" value="Xyloglucanase_GH74"/>
</dbReference>
<evidence type="ECO:0000313" key="4">
    <source>
        <dbReference type="EMBL" id="MBD0777637.1"/>
    </source>
</evidence>
<dbReference type="PANTHER" id="PTHR43739:SF5">
    <property type="entry name" value="EXO-ALPHA-SIALIDASE"/>
    <property type="match status" value="1"/>
</dbReference>
<reference evidence="4" key="1">
    <citation type="submission" date="2020-05" db="EMBL/GenBank/DDBJ databases">
        <title>The draft genome sequence of Maribacter sp. ANRC-HE7.</title>
        <authorList>
            <person name="Mu L."/>
        </authorList>
    </citation>
    <scope>NUCLEOTIDE SEQUENCE</scope>
    <source>
        <strain evidence="4">ANRC-HE7</strain>
    </source>
</reference>
<keyword evidence="5" id="KW-1185">Reference proteome</keyword>
<proteinExistence type="predicted"/>
<protein>
    <recommendedName>
        <fullName evidence="3">Sortilin N-terminal domain-containing protein</fullName>
    </recommendedName>
</protein>
<evidence type="ECO:0000313" key="5">
    <source>
        <dbReference type="Proteomes" id="UP001166021"/>
    </source>
</evidence>
<dbReference type="SUPFAM" id="SSF110296">
    <property type="entry name" value="Oligoxyloglucan reducing end-specific cellobiohydrolase"/>
    <property type="match status" value="1"/>
</dbReference>
<evidence type="ECO:0000259" key="3">
    <source>
        <dbReference type="Pfam" id="PF15902"/>
    </source>
</evidence>
<dbReference type="SUPFAM" id="SSF50939">
    <property type="entry name" value="Sialidases"/>
    <property type="match status" value="1"/>
</dbReference>
<dbReference type="CDD" id="cd15482">
    <property type="entry name" value="Sialidase_non-viral"/>
    <property type="match status" value="2"/>
</dbReference>